<keyword evidence="3" id="KW-1185">Reference proteome</keyword>
<evidence type="ECO:0000259" key="1">
    <source>
        <dbReference type="Pfam" id="PF19493"/>
    </source>
</evidence>
<evidence type="ECO:0000313" key="2">
    <source>
        <dbReference type="EMBL" id="MBL7258746.1"/>
    </source>
</evidence>
<name>A0ABS1VW83_9ACTN</name>
<gene>
    <name evidence="2" type="ORF">JKJ07_30990</name>
</gene>
<dbReference type="NCBIfam" id="NF041216">
    <property type="entry name" value="CU044_2847_fam"/>
    <property type="match status" value="1"/>
</dbReference>
<dbReference type="Pfam" id="PF19493">
    <property type="entry name" value="Trypco1"/>
    <property type="match status" value="1"/>
</dbReference>
<reference evidence="2 3" key="1">
    <citation type="submission" date="2021-01" db="EMBL/GenBank/DDBJ databases">
        <title>Actinoplanes sp. nov. LDG1-01 isolated from lichen.</title>
        <authorList>
            <person name="Saeng-In P."/>
            <person name="Phongsopitanun W."/>
            <person name="Kanchanasin P."/>
            <person name="Yuki M."/>
            <person name="Kudo T."/>
            <person name="Ohkuma M."/>
            <person name="Tanasupawat S."/>
        </authorList>
    </citation>
    <scope>NUCLEOTIDE SEQUENCE [LARGE SCALE GENOMIC DNA]</scope>
    <source>
        <strain evidence="2 3">LDG1-01</strain>
    </source>
</reference>
<comment type="caution">
    <text evidence="2">The sequence shown here is derived from an EMBL/GenBank/DDBJ whole genome shotgun (WGS) entry which is preliminary data.</text>
</comment>
<feature type="domain" description="Trypsin-co-occurring" evidence="1">
    <location>
        <begin position="3"/>
        <end position="64"/>
    </location>
</feature>
<dbReference type="RefSeq" id="WP_202995405.1">
    <property type="nucleotide sequence ID" value="NZ_JAENHO010000009.1"/>
</dbReference>
<accession>A0ABS1VW83</accession>
<dbReference type="EMBL" id="JAENHO010000009">
    <property type="protein sequence ID" value="MBL7258746.1"/>
    <property type="molecule type" value="Genomic_DNA"/>
</dbReference>
<proteinExistence type="predicted"/>
<protein>
    <recommendedName>
        <fullName evidence="1">Trypsin-co-occurring domain-containing protein</fullName>
    </recommendedName>
</protein>
<dbReference type="Proteomes" id="UP000598996">
    <property type="component" value="Unassembled WGS sequence"/>
</dbReference>
<organism evidence="2 3">
    <name type="scientific">Paractinoplanes lichenicola</name>
    <dbReference type="NCBI Taxonomy" id="2802976"/>
    <lineage>
        <taxon>Bacteria</taxon>
        <taxon>Bacillati</taxon>
        <taxon>Actinomycetota</taxon>
        <taxon>Actinomycetes</taxon>
        <taxon>Micromonosporales</taxon>
        <taxon>Micromonosporaceae</taxon>
        <taxon>Paractinoplanes</taxon>
    </lineage>
</organism>
<evidence type="ECO:0000313" key="3">
    <source>
        <dbReference type="Proteomes" id="UP000598996"/>
    </source>
</evidence>
<dbReference type="InterPro" id="IPR045794">
    <property type="entry name" value="Trypco1"/>
</dbReference>
<sequence length="79" mass="8410">MPLEDALHGVRSIALKALDSFRAGDNGADTVEVEFGVKFKAEAESAVFARTAAEGHLVVRLSWSGSGHAVGRPYLDEPE</sequence>